<dbReference type="KEGG" id="bdi:100833745"/>
<dbReference type="HOGENOM" id="CLU_054659_0_0_1"/>
<sequence length="278" mass="29580">MADADNWELVSLTASTYAAAPGPISPVLLLDAHKTGELSNPPPPPPPAIFMSQHFNWSEAVEALAQLNGRQEESTPPAVDTNAMVDDDTHLDMLCPENCEREQLDDSLARSDSRSNTLDDGNFSLAGEERQTEIFCSADAHAAAAYSDIRGTSAPHVSAAAAAAAAAIVETASHVPVAVSSSPRIAPRMPREAAQAWWKKTFSFLRNNARESLTFRVIFVAATVVGLAILGQREKLQLQQLRLEFDVHSEKISCGSVGEPLGQMKGGMIVGGSPVAHG</sequence>
<dbReference type="OrthoDB" id="604034at2759"/>
<feature type="region of interest" description="Disordered" evidence="1">
    <location>
        <begin position="103"/>
        <end position="123"/>
    </location>
</feature>
<dbReference type="EMBL" id="CM000883">
    <property type="protein sequence ID" value="KQJ91639.1"/>
    <property type="molecule type" value="Genomic_DNA"/>
</dbReference>
<dbReference type="PANTHER" id="PTHR34797">
    <property type="entry name" value="ATG8-INTERACTING PROTEIN 2"/>
    <property type="match status" value="1"/>
</dbReference>
<evidence type="ECO:0000256" key="1">
    <source>
        <dbReference type="SAM" id="MobiDB-lite"/>
    </source>
</evidence>
<proteinExistence type="predicted"/>
<keyword evidence="2" id="KW-0812">Transmembrane</keyword>
<dbReference type="OMA" id="PENCERE"/>
<reference evidence="3 4" key="1">
    <citation type="journal article" date="2010" name="Nature">
        <title>Genome sequencing and analysis of the model grass Brachypodium distachyon.</title>
        <authorList>
            <consortium name="International Brachypodium Initiative"/>
        </authorList>
    </citation>
    <scope>NUCLEOTIDE SEQUENCE [LARGE SCALE GENOMIC DNA]</scope>
    <source>
        <strain evidence="3">Bd21</strain>
        <strain evidence="4">cv. Bd21</strain>
    </source>
</reference>
<evidence type="ECO:0000313" key="3">
    <source>
        <dbReference type="EMBL" id="KQJ91639.1"/>
    </source>
</evidence>
<dbReference type="Proteomes" id="UP000008810">
    <property type="component" value="Chromosome 4"/>
</dbReference>
<dbReference type="eggNOG" id="KOG1347">
    <property type="taxonomic scope" value="Eukaryota"/>
</dbReference>
<dbReference type="InterPro" id="IPR040304">
    <property type="entry name" value="ATG8-IP-1/2"/>
</dbReference>
<feature type="compositionally biased region" description="Basic and acidic residues" evidence="1">
    <location>
        <begin position="103"/>
        <end position="113"/>
    </location>
</feature>
<evidence type="ECO:0000313" key="5">
    <source>
        <dbReference type="Proteomes" id="UP000008810"/>
    </source>
</evidence>
<dbReference type="PANTHER" id="PTHR34797:SF10">
    <property type="match status" value="1"/>
</dbReference>
<organism evidence="3">
    <name type="scientific">Brachypodium distachyon</name>
    <name type="common">Purple false brome</name>
    <name type="synonym">Trachynia distachya</name>
    <dbReference type="NCBI Taxonomy" id="15368"/>
    <lineage>
        <taxon>Eukaryota</taxon>
        <taxon>Viridiplantae</taxon>
        <taxon>Streptophyta</taxon>
        <taxon>Embryophyta</taxon>
        <taxon>Tracheophyta</taxon>
        <taxon>Spermatophyta</taxon>
        <taxon>Magnoliopsida</taxon>
        <taxon>Liliopsida</taxon>
        <taxon>Poales</taxon>
        <taxon>Poaceae</taxon>
        <taxon>BOP clade</taxon>
        <taxon>Pooideae</taxon>
        <taxon>Stipodae</taxon>
        <taxon>Brachypodieae</taxon>
        <taxon>Brachypodium</taxon>
    </lineage>
</organism>
<keyword evidence="5" id="KW-1185">Reference proteome</keyword>
<evidence type="ECO:0000256" key="2">
    <source>
        <dbReference type="SAM" id="Phobius"/>
    </source>
</evidence>
<dbReference type="Gramene" id="KQJ91639">
    <property type="protein sequence ID" value="KQJ91639"/>
    <property type="gene ID" value="BRADI_4g38855v3"/>
</dbReference>
<dbReference type="RefSeq" id="XP_010238547.1">
    <property type="nucleotide sequence ID" value="XM_010240245.3"/>
</dbReference>
<protein>
    <submittedName>
        <fullName evidence="3 4">Uncharacterized protein</fullName>
    </submittedName>
</protein>
<dbReference type="EnsemblPlants" id="KQJ91639">
    <property type="protein sequence ID" value="KQJ91639"/>
    <property type="gene ID" value="BRADI_4g38855v3"/>
</dbReference>
<feature type="transmembrane region" description="Helical" evidence="2">
    <location>
        <begin position="213"/>
        <end position="231"/>
    </location>
</feature>
<dbReference type="GeneID" id="100833745"/>
<keyword evidence="2" id="KW-0472">Membrane</keyword>
<dbReference type="STRING" id="15368.I1IT56"/>
<accession>I1IT56</accession>
<dbReference type="ExpressionAtlas" id="I1IT56">
    <property type="expression patterns" value="baseline and differential"/>
</dbReference>
<keyword evidence="2" id="KW-1133">Transmembrane helix</keyword>
<dbReference type="AlphaFoldDB" id="I1IT56"/>
<reference evidence="3" key="2">
    <citation type="submission" date="2017-06" db="EMBL/GenBank/DDBJ databases">
        <title>WGS assembly of Brachypodium distachyon.</title>
        <authorList>
            <consortium name="The International Brachypodium Initiative"/>
            <person name="Lucas S."/>
            <person name="Harmon-Smith M."/>
            <person name="Lail K."/>
            <person name="Tice H."/>
            <person name="Grimwood J."/>
            <person name="Bruce D."/>
            <person name="Barry K."/>
            <person name="Shu S."/>
            <person name="Lindquist E."/>
            <person name="Wang M."/>
            <person name="Pitluck S."/>
            <person name="Vogel J.P."/>
            <person name="Garvin D.F."/>
            <person name="Mockler T.C."/>
            <person name="Schmutz J."/>
            <person name="Rokhsar D."/>
            <person name="Bevan M.W."/>
        </authorList>
    </citation>
    <scope>NUCLEOTIDE SEQUENCE</scope>
    <source>
        <strain evidence="3">Bd21</strain>
    </source>
</reference>
<name>I1IT56_BRADI</name>
<dbReference type="RefSeq" id="XP_003578698.1">
    <property type="nucleotide sequence ID" value="XM_003578650.4"/>
</dbReference>
<evidence type="ECO:0000313" key="4">
    <source>
        <dbReference type="EnsemblPlants" id="KQJ91639"/>
    </source>
</evidence>
<gene>
    <name evidence="4" type="primary">LOC100833745</name>
    <name evidence="3" type="ORF">BRADI_4g38855v3</name>
</gene>
<reference evidence="4" key="3">
    <citation type="submission" date="2018-08" db="UniProtKB">
        <authorList>
            <consortium name="EnsemblPlants"/>
        </authorList>
    </citation>
    <scope>IDENTIFICATION</scope>
    <source>
        <strain evidence="4">cv. Bd21</strain>
    </source>
</reference>